<reference evidence="2" key="1">
    <citation type="submission" date="2014-12" db="EMBL/GenBank/DDBJ databases">
        <title>Insight into the proteome of Arion vulgaris.</title>
        <authorList>
            <person name="Aradska J."/>
            <person name="Bulat T."/>
            <person name="Smidak R."/>
            <person name="Sarate P."/>
            <person name="Gangsoo J."/>
            <person name="Sialana F."/>
            <person name="Bilban M."/>
            <person name="Lubec G."/>
        </authorList>
    </citation>
    <scope>NUCLEOTIDE SEQUENCE</scope>
    <source>
        <tissue evidence="2">Skin</tissue>
    </source>
</reference>
<proteinExistence type="predicted"/>
<organism evidence="2">
    <name type="scientific">Arion vulgaris</name>
    <dbReference type="NCBI Taxonomy" id="1028688"/>
    <lineage>
        <taxon>Eukaryota</taxon>
        <taxon>Metazoa</taxon>
        <taxon>Spiralia</taxon>
        <taxon>Lophotrochozoa</taxon>
        <taxon>Mollusca</taxon>
        <taxon>Gastropoda</taxon>
        <taxon>Heterobranchia</taxon>
        <taxon>Euthyneura</taxon>
        <taxon>Panpulmonata</taxon>
        <taxon>Eupulmonata</taxon>
        <taxon>Stylommatophora</taxon>
        <taxon>Helicina</taxon>
        <taxon>Arionoidea</taxon>
        <taxon>Arionidae</taxon>
        <taxon>Arion</taxon>
    </lineage>
</organism>
<gene>
    <name evidence="2" type="primary">ORF89540</name>
</gene>
<name>A0A0B7A0G7_9EUPU</name>
<feature type="region of interest" description="Disordered" evidence="1">
    <location>
        <begin position="59"/>
        <end position="82"/>
    </location>
</feature>
<protein>
    <submittedName>
        <fullName evidence="2">Uncharacterized protein</fullName>
    </submittedName>
</protein>
<evidence type="ECO:0000256" key="1">
    <source>
        <dbReference type="SAM" id="MobiDB-lite"/>
    </source>
</evidence>
<sequence length="82" mass="8942">MDVSIPLSVANGGRSIIFEDNHVKHPPISTTLNHSTVNEHDLRKSQPFSAHPNEISFRIESPSPEESAATPQGLKLSSEIGR</sequence>
<evidence type="ECO:0000313" key="2">
    <source>
        <dbReference type="EMBL" id="CEK74077.1"/>
    </source>
</evidence>
<accession>A0A0B7A0G7</accession>
<dbReference type="EMBL" id="HACG01027212">
    <property type="protein sequence ID" value="CEK74077.1"/>
    <property type="molecule type" value="Transcribed_RNA"/>
</dbReference>
<feature type="non-terminal residue" evidence="2">
    <location>
        <position position="82"/>
    </location>
</feature>
<dbReference type="AlphaFoldDB" id="A0A0B7A0G7"/>